<dbReference type="SUPFAM" id="SSF51735">
    <property type="entry name" value="NAD(P)-binding Rossmann-fold domains"/>
    <property type="match status" value="1"/>
</dbReference>
<dbReference type="RefSeq" id="WP_187246869.1">
    <property type="nucleotide sequence ID" value="NZ_BAAAOK010000011.1"/>
</dbReference>
<dbReference type="Gene3D" id="3.40.50.720">
    <property type="entry name" value="NAD(P)-binding Rossmann-like Domain"/>
    <property type="match status" value="1"/>
</dbReference>
<accession>A0ABR7LY85</accession>
<dbReference type="EMBL" id="JABVEC010000032">
    <property type="protein sequence ID" value="MBC6469819.1"/>
    <property type="molecule type" value="Genomic_DNA"/>
</dbReference>
<feature type="domain" description="2,4-diaminopentanoate dehydrogenase C-terminal" evidence="1">
    <location>
        <begin position="158"/>
        <end position="353"/>
    </location>
</feature>
<dbReference type="InterPro" id="IPR036291">
    <property type="entry name" value="NAD(P)-bd_dom_sf"/>
</dbReference>
<organism evidence="2 3">
    <name type="scientific">Actinomadura alba</name>
    <dbReference type="NCBI Taxonomy" id="406431"/>
    <lineage>
        <taxon>Bacteria</taxon>
        <taxon>Bacillati</taxon>
        <taxon>Actinomycetota</taxon>
        <taxon>Actinomycetes</taxon>
        <taxon>Streptosporangiales</taxon>
        <taxon>Thermomonosporaceae</taxon>
        <taxon>Actinomadura</taxon>
    </lineage>
</organism>
<evidence type="ECO:0000259" key="1">
    <source>
        <dbReference type="Pfam" id="PF19328"/>
    </source>
</evidence>
<evidence type="ECO:0000313" key="3">
    <source>
        <dbReference type="Proteomes" id="UP000805614"/>
    </source>
</evidence>
<sequence length="360" mass="38236">MRSAVEAADGTAPRYRVVQWATGAVGRSVIRGVIERPEFELAGVRVFDPAKVGVDAGTLVGRPPTDVIATDDPNGILALDADCVIYAPLIAQSIGGDPRKDLHTVCELLASGKNVVSLAGMLYPYARGPEFTAELEHACKAGETSVLGTGVNPGFTTEVLPLVLSGVCQRVDHVYVRECADFSGHPSRLLIHEMGGLGKTEEAYLEALPTYRAAMRDLFTESLQLVGAGLGVTLDQVDVSHEYLLADEDFEIQAVPIPRGTVAAGRWTFSGVVRGRPVVTIECVHKSDARRVTAWERPGYAVRVHGRPSITLTAEEDWVSNGITAAAAFALNAVPAVCGAPAGIRTFLDLPLLTGRAARS</sequence>
<dbReference type="Proteomes" id="UP000805614">
    <property type="component" value="Unassembled WGS sequence"/>
</dbReference>
<comment type="caution">
    <text evidence="2">The sequence shown here is derived from an EMBL/GenBank/DDBJ whole genome shotgun (WGS) entry which is preliminary data.</text>
</comment>
<name>A0ABR7LY85_9ACTN</name>
<dbReference type="Pfam" id="PF19328">
    <property type="entry name" value="DAP_DH_C"/>
    <property type="match status" value="1"/>
</dbReference>
<gene>
    <name evidence="2" type="ORF">HKK74_30635</name>
</gene>
<protein>
    <submittedName>
        <fullName evidence="2">Dihydrodipicolinate reductase</fullName>
    </submittedName>
</protein>
<dbReference type="CDD" id="cd24146">
    <property type="entry name" value="nat-AmDH_N_like"/>
    <property type="match status" value="1"/>
</dbReference>
<dbReference type="InterPro" id="IPR045760">
    <property type="entry name" value="DAP_DH_C"/>
</dbReference>
<keyword evidence="3" id="KW-1185">Reference proteome</keyword>
<proteinExistence type="predicted"/>
<evidence type="ECO:0000313" key="2">
    <source>
        <dbReference type="EMBL" id="MBC6469819.1"/>
    </source>
</evidence>
<reference evidence="2 3" key="1">
    <citation type="submission" date="2020-06" db="EMBL/GenBank/DDBJ databases">
        <title>Actinomadura xiongansis sp. nov., isolated from soil of Baiyangdian.</title>
        <authorList>
            <person name="Zhang X."/>
        </authorList>
    </citation>
    <scope>NUCLEOTIDE SEQUENCE [LARGE SCALE GENOMIC DNA]</scope>
    <source>
        <strain evidence="2 3">HBUM206468</strain>
    </source>
</reference>